<feature type="region of interest" description="Disordered" evidence="6">
    <location>
        <begin position="348"/>
        <end position="374"/>
    </location>
</feature>
<feature type="transmembrane region" description="Helical" evidence="7">
    <location>
        <begin position="211"/>
        <end position="231"/>
    </location>
</feature>
<evidence type="ECO:0000256" key="4">
    <source>
        <dbReference type="ARBA" id="ARBA00022989"/>
    </source>
</evidence>
<evidence type="ECO:0000256" key="6">
    <source>
        <dbReference type="SAM" id="MobiDB-lite"/>
    </source>
</evidence>
<dbReference type="GO" id="GO:0005886">
    <property type="term" value="C:plasma membrane"/>
    <property type="evidence" value="ECO:0007669"/>
    <property type="project" value="UniProtKB-SubCell"/>
</dbReference>
<evidence type="ECO:0000256" key="1">
    <source>
        <dbReference type="ARBA" id="ARBA00004651"/>
    </source>
</evidence>
<evidence type="ECO:0000256" key="3">
    <source>
        <dbReference type="ARBA" id="ARBA00022692"/>
    </source>
</evidence>
<dbReference type="InterPro" id="IPR017039">
    <property type="entry name" value="Virul_fac_BrkB"/>
</dbReference>
<comment type="subcellular location">
    <subcellularLocation>
        <location evidence="1">Cell membrane</location>
        <topology evidence="1">Multi-pass membrane protein</topology>
    </subcellularLocation>
</comment>
<keyword evidence="4 7" id="KW-1133">Transmembrane helix</keyword>
<accession>A0A7Y9ZKH3</accession>
<dbReference type="Proteomes" id="UP000562045">
    <property type="component" value="Unassembled WGS sequence"/>
</dbReference>
<gene>
    <name evidence="8" type="ORF">BJ993_002226</name>
</gene>
<evidence type="ECO:0000256" key="2">
    <source>
        <dbReference type="ARBA" id="ARBA00022475"/>
    </source>
</evidence>
<feature type="transmembrane region" description="Helical" evidence="7">
    <location>
        <begin position="251"/>
        <end position="279"/>
    </location>
</feature>
<comment type="caution">
    <text evidence="8">The sequence shown here is derived from an EMBL/GenBank/DDBJ whole genome shotgun (WGS) entry which is preliminary data.</text>
</comment>
<evidence type="ECO:0000313" key="9">
    <source>
        <dbReference type="Proteomes" id="UP000562045"/>
    </source>
</evidence>
<sequence>MGLVGDIDRGQRRNSVFGFPLAVVYKFFDDQGNYLAAILTFYAFLSIFPLLLLATSILGFILEGNPRLQEQVLDSALGQFPIIGDALGRPEGIQGSTGGVIVGSLTALYGALGLGLALQNVQSAAWAVPRNSRPHPVMTRVNSLFILAVAGTVIFTISVGSAVLTETRLVGELSQHGWFHWLVRLLTILILGATMTVLLRMAAARAIRANVIRAAPGGYTIAVMWQLLQWIGTIYVTNVIASADRNSMAGVFGVVLGLMGLLYMGAVMGVLGIEVNVVLARRLWPRALLTPFTDSVDLTEADRRAYAMYAQMQRHKGFETVAVRFEGRDGDTHDIVLDPRTEKVIKQHLPGKPPRAEAVDEPTQPFQLPAPPEI</sequence>
<keyword evidence="3 7" id="KW-0812">Transmembrane</keyword>
<feature type="transmembrane region" description="Helical" evidence="7">
    <location>
        <begin position="34"/>
        <end position="62"/>
    </location>
</feature>
<evidence type="ECO:0000256" key="5">
    <source>
        <dbReference type="ARBA" id="ARBA00023136"/>
    </source>
</evidence>
<proteinExistence type="predicted"/>
<feature type="transmembrane region" description="Helical" evidence="7">
    <location>
        <begin position="144"/>
        <end position="165"/>
    </location>
</feature>
<dbReference type="EMBL" id="JACBZM010000001">
    <property type="protein sequence ID" value="NYI45146.1"/>
    <property type="molecule type" value="Genomic_DNA"/>
</dbReference>
<name>A0A7Y9ZKH3_9ACTN</name>
<dbReference type="Pfam" id="PF03631">
    <property type="entry name" value="Virul_fac_BrkB"/>
    <property type="match status" value="1"/>
</dbReference>
<keyword evidence="2" id="KW-1003">Cell membrane</keyword>
<evidence type="ECO:0000256" key="7">
    <source>
        <dbReference type="SAM" id="Phobius"/>
    </source>
</evidence>
<dbReference type="PANTHER" id="PTHR30213">
    <property type="entry name" value="INNER MEMBRANE PROTEIN YHJD"/>
    <property type="match status" value="1"/>
</dbReference>
<evidence type="ECO:0000313" key="8">
    <source>
        <dbReference type="EMBL" id="NYI45146.1"/>
    </source>
</evidence>
<reference evidence="8 9" key="1">
    <citation type="submission" date="2020-07" db="EMBL/GenBank/DDBJ databases">
        <title>Sequencing the genomes of 1000 actinobacteria strains.</title>
        <authorList>
            <person name="Klenk H.-P."/>
        </authorList>
    </citation>
    <scope>NUCLEOTIDE SEQUENCE [LARGE SCALE GENOMIC DNA]</scope>
    <source>
        <strain evidence="8 9">DSM 15131</strain>
    </source>
</reference>
<dbReference type="PANTHER" id="PTHR30213:SF1">
    <property type="entry name" value="INNER MEMBRANE PROTEIN YHJD"/>
    <property type="match status" value="1"/>
</dbReference>
<organism evidence="8 9">
    <name type="scientific">Nocardioides aromaticivorans</name>
    <dbReference type="NCBI Taxonomy" id="200618"/>
    <lineage>
        <taxon>Bacteria</taxon>
        <taxon>Bacillati</taxon>
        <taxon>Actinomycetota</taxon>
        <taxon>Actinomycetes</taxon>
        <taxon>Propionibacteriales</taxon>
        <taxon>Nocardioidaceae</taxon>
        <taxon>Nocardioides</taxon>
    </lineage>
</organism>
<dbReference type="AlphaFoldDB" id="A0A7Y9ZKH3"/>
<keyword evidence="5 7" id="KW-0472">Membrane</keyword>
<feature type="transmembrane region" description="Helical" evidence="7">
    <location>
        <begin position="177"/>
        <end position="199"/>
    </location>
</feature>
<dbReference type="RefSeq" id="WP_051932033.1">
    <property type="nucleotide sequence ID" value="NZ_CP022295.1"/>
</dbReference>
<protein>
    <submittedName>
        <fullName evidence="8">YihY family inner membrane protein</fullName>
    </submittedName>
</protein>